<dbReference type="PROSITE" id="PS51915">
    <property type="entry name" value="ZAD"/>
    <property type="match status" value="1"/>
</dbReference>
<comment type="caution">
    <text evidence="3">The sequence shown here is derived from an EMBL/GenBank/DDBJ whole genome shotgun (WGS) entry which is preliminary data.</text>
</comment>
<keyword evidence="1" id="KW-0862">Zinc</keyword>
<evidence type="ECO:0000259" key="2">
    <source>
        <dbReference type="PROSITE" id="PS51915"/>
    </source>
</evidence>
<dbReference type="Pfam" id="PF07776">
    <property type="entry name" value="zf-AD"/>
    <property type="match status" value="1"/>
</dbReference>
<keyword evidence="4" id="KW-1185">Reference proteome</keyword>
<evidence type="ECO:0000313" key="3">
    <source>
        <dbReference type="EMBL" id="KAJ8894482.1"/>
    </source>
</evidence>
<name>A0ABQ9ICS0_9NEOP</name>
<evidence type="ECO:0000256" key="1">
    <source>
        <dbReference type="PROSITE-ProRule" id="PRU01263"/>
    </source>
</evidence>
<protein>
    <recommendedName>
        <fullName evidence="2">ZAD domain-containing protein</fullName>
    </recommendedName>
</protein>
<dbReference type="PANTHER" id="PTHR39942">
    <property type="entry name" value="BCDNA.LD26519-RELATED"/>
    <property type="match status" value="1"/>
</dbReference>
<dbReference type="PANTHER" id="PTHR39942:SF1">
    <property type="entry name" value="BCDNA.LD26519-RELATED"/>
    <property type="match status" value="1"/>
</dbReference>
<organism evidence="3 4">
    <name type="scientific">Dryococelus australis</name>
    <dbReference type="NCBI Taxonomy" id="614101"/>
    <lineage>
        <taxon>Eukaryota</taxon>
        <taxon>Metazoa</taxon>
        <taxon>Ecdysozoa</taxon>
        <taxon>Arthropoda</taxon>
        <taxon>Hexapoda</taxon>
        <taxon>Insecta</taxon>
        <taxon>Pterygota</taxon>
        <taxon>Neoptera</taxon>
        <taxon>Polyneoptera</taxon>
        <taxon>Phasmatodea</taxon>
        <taxon>Verophasmatodea</taxon>
        <taxon>Anareolatae</taxon>
        <taxon>Phasmatidae</taxon>
        <taxon>Eurycanthinae</taxon>
        <taxon>Dryococelus</taxon>
    </lineage>
</organism>
<feature type="binding site" evidence="1">
    <location>
        <position position="18"/>
    </location>
    <ligand>
        <name>Zn(2+)</name>
        <dbReference type="ChEBI" id="CHEBI:29105"/>
    </ligand>
</feature>
<dbReference type="Proteomes" id="UP001159363">
    <property type="component" value="Chromosome 2"/>
</dbReference>
<feature type="domain" description="ZAD" evidence="2">
    <location>
        <begin position="13"/>
        <end position="90"/>
    </location>
</feature>
<keyword evidence="1" id="KW-0863">Zinc-finger</keyword>
<evidence type="ECO:0000313" key="4">
    <source>
        <dbReference type="Proteomes" id="UP001159363"/>
    </source>
</evidence>
<reference evidence="3 4" key="1">
    <citation type="submission" date="2023-02" db="EMBL/GenBank/DDBJ databases">
        <title>LHISI_Scaffold_Assembly.</title>
        <authorList>
            <person name="Stuart O.P."/>
            <person name="Cleave R."/>
            <person name="Magrath M.J.L."/>
            <person name="Mikheyev A.S."/>
        </authorList>
    </citation>
    <scope>NUCLEOTIDE SEQUENCE [LARGE SCALE GENOMIC DNA]</scope>
    <source>
        <strain evidence="3">Daus_M_001</strain>
        <tissue evidence="3">Leg muscle</tissue>
    </source>
</reference>
<dbReference type="SMART" id="SM00868">
    <property type="entry name" value="zf-AD"/>
    <property type="match status" value="1"/>
</dbReference>
<feature type="binding site" evidence="1">
    <location>
        <position position="15"/>
    </location>
    <ligand>
        <name>Zn(2+)</name>
        <dbReference type="ChEBI" id="CHEBI:29105"/>
    </ligand>
</feature>
<gene>
    <name evidence="3" type="ORF">PR048_007136</name>
</gene>
<keyword evidence="1" id="KW-0479">Metal-binding</keyword>
<dbReference type="EMBL" id="JARBHB010000002">
    <property type="protein sequence ID" value="KAJ8894482.1"/>
    <property type="molecule type" value="Genomic_DNA"/>
</dbReference>
<feature type="binding site" evidence="1">
    <location>
        <position position="66"/>
    </location>
    <ligand>
        <name>Zn(2+)</name>
        <dbReference type="ChEBI" id="CHEBI:29105"/>
    </ligand>
</feature>
<feature type="non-terminal residue" evidence="3">
    <location>
        <position position="97"/>
    </location>
</feature>
<feature type="binding site" evidence="1">
    <location>
        <position position="63"/>
    </location>
    <ligand>
        <name>Zn(2+)</name>
        <dbReference type="ChEBI" id="CHEBI:29105"/>
    </ligand>
</feature>
<proteinExistence type="predicted"/>
<dbReference type="SUPFAM" id="SSF57716">
    <property type="entry name" value="Glucocorticoid receptor-like (DNA-binding domain)"/>
    <property type="match status" value="1"/>
</dbReference>
<accession>A0ABQ9ICS0</accession>
<dbReference type="InterPro" id="IPR012934">
    <property type="entry name" value="Znf_AD"/>
</dbReference>
<sequence>MANVVVITPVFNDLCRLCANKISVLMGTPIFDREGDTKQIPQKIATCLPVEVSPTDKLPKMVCENCVYKLDMMFEFREQTVKTESLLSDLLKEDDLQ</sequence>
<dbReference type="Gene3D" id="3.40.1800.20">
    <property type="match status" value="1"/>
</dbReference>